<name>A0A6J6B563_9ZZZZ</name>
<sequence>MSLRVGIAGYGLAGRYFHAPLLKGCGFEVAAIQTGNPERIAHAVSDFPNAVVVATVEELVTHKLDLVVVASANLVHSQHALTAIKAGIPVVVDKPMGRTLAETQEIVAAGESAGVGVTTFFNRRWDSDALTVKKVLASGVLGQVHRIDSRFERFRPDLNPTSWRENMSAADGGGQLLDLQSHLISTAIDWFGGADLVTATVRSLRGGADDDSVLVLQHDSGVMSYLSASAVVGAPGPRIRILGTKAALIINDLDPQEALLRAGKFPENGTWSYTTTAQAFIHRGDVVEEIESIPGNYGHFYKVVELAITTGGPMPVSNSDALLVASIIDQAREIGTRAF</sequence>
<dbReference type="PANTHER" id="PTHR43708">
    <property type="entry name" value="CONSERVED EXPRESSED OXIDOREDUCTASE (EUROFUNG)"/>
    <property type="match status" value="1"/>
</dbReference>
<dbReference type="GO" id="GO:0016491">
    <property type="term" value="F:oxidoreductase activity"/>
    <property type="evidence" value="ECO:0007669"/>
    <property type="project" value="UniProtKB-KW"/>
</dbReference>
<organism evidence="5">
    <name type="scientific">freshwater metagenome</name>
    <dbReference type="NCBI Taxonomy" id="449393"/>
    <lineage>
        <taxon>unclassified sequences</taxon>
        <taxon>metagenomes</taxon>
        <taxon>ecological metagenomes</taxon>
    </lineage>
</organism>
<dbReference type="GO" id="GO:0000166">
    <property type="term" value="F:nucleotide binding"/>
    <property type="evidence" value="ECO:0007669"/>
    <property type="project" value="InterPro"/>
</dbReference>
<feature type="domain" description="GFO/IDH/MocA-like oxidoreductase" evidence="4">
    <location>
        <begin position="130"/>
        <end position="248"/>
    </location>
</feature>
<dbReference type="SUPFAM" id="SSF51735">
    <property type="entry name" value="NAD(P)-binding Rossmann-fold domains"/>
    <property type="match status" value="1"/>
</dbReference>
<dbReference type="PANTHER" id="PTHR43708:SF5">
    <property type="entry name" value="CONSERVED EXPRESSED OXIDOREDUCTASE (EUROFUNG)-RELATED"/>
    <property type="match status" value="1"/>
</dbReference>
<dbReference type="Gene3D" id="3.40.50.720">
    <property type="entry name" value="NAD(P)-binding Rossmann-like Domain"/>
    <property type="match status" value="1"/>
</dbReference>
<evidence type="ECO:0000259" key="3">
    <source>
        <dbReference type="Pfam" id="PF01408"/>
    </source>
</evidence>
<dbReference type="InterPro" id="IPR051317">
    <property type="entry name" value="Gfo/Idh/MocA_oxidoreduct"/>
</dbReference>
<accession>A0A6J6B563</accession>
<feature type="domain" description="Gfo/Idh/MocA-like oxidoreductase N-terminal" evidence="3">
    <location>
        <begin position="3"/>
        <end position="118"/>
    </location>
</feature>
<evidence type="ECO:0000259" key="4">
    <source>
        <dbReference type="Pfam" id="PF22725"/>
    </source>
</evidence>
<keyword evidence="2" id="KW-0560">Oxidoreductase</keyword>
<dbReference type="InterPro" id="IPR036291">
    <property type="entry name" value="NAD(P)-bd_dom_sf"/>
</dbReference>
<gene>
    <name evidence="5" type="ORF">UFOPK1395_00661</name>
</gene>
<comment type="similarity">
    <text evidence="1">Belongs to the Gfo/Idh/MocA family.</text>
</comment>
<dbReference type="Pfam" id="PF22725">
    <property type="entry name" value="GFO_IDH_MocA_C3"/>
    <property type="match status" value="1"/>
</dbReference>
<evidence type="ECO:0000313" key="5">
    <source>
        <dbReference type="EMBL" id="CAB4534131.1"/>
    </source>
</evidence>
<reference evidence="5" key="1">
    <citation type="submission" date="2020-05" db="EMBL/GenBank/DDBJ databases">
        <authorList>
            <person name="Chiriac C."/>
            <person name="Salcher M."/>
            <person name="Ghai R."/>
            <person name="Kavagutti S V."/>
        </authorList>
    </citation>
    <scope>NUCLEOTIDE SEQUENCE</scope>
</reference>
<proteinExistence type="inferred from homology"/>
<dbReference type="InterPro" id="IPR055170">
    <property type="entry name" value="GFO_IDH_MocA-like_dom"/>
</dbReference>
<dbReference type="Gene3D" id="3.30.360.10">
    <property type="entry name" value="Dihydrodipicolinate Reductase, domain 2"/>
    <property type="match status" value="1"/>
</dbReference>
<dbReference type="SUPFAM" id="SSF55347">
    <property type="entry name" value="Glyceraldehyde-3-phosphate dehydrogenase-like, C-terminal domain"/>
    <property type="match status" value="1"/>
</dbReference>
<protein>
    <submittedName>
        <fullName evidence="5">Unannotated protein</fullName>
    </submittedName>
</protein>
<evidence type="ECO:0000256" key="2">
    <source>
        <dbReference type="ARBA" id="ARBA00023002"/>
    </source>
</evidence>
<dbReference type="EMBL" id="CAEZSB010000057">
    <property type="protein sequence ID" value="CAB4534131.1"/>
    <property type="molecule type" value="Genomic_DNA"/>
</dbReference>
<dbReference type="InterPro" id="IPR000683">
    <property type="entry name" value="Gfo/Idh/MocA-like_OxRdtase_N"/>
</dbReference>
<evidence type="ECO:0000256" key="1">
    <source>
        <dbReference type="ARBA" id="ARBA00010928"/>
    </source>
</evidence>
<dbReference type="AlphaFoldDB" id="A0A6J6B563"/>
<dbReference type="Pfam" id="PF01408">
    <property type="entry name" value="GFO_IDH_MocA"/>
    <property type="match status" value="1"/>
</dbReference>